<dbReference type="PROSITE" id="PS50292">
    <property type="entry name" value="PEROXIDASE_3"/>
    <property type="match status" value="1"/>
</dbReference>
<keyword evidence="4" id="KW-0479">Metal-binding</keyword>
<comment type="subcellular location">
    <subcellularLocation>
        <location evidence="1">Secreted</location>
    </subcellularLocation>
</comment>
<dbReference type="PRINTS" id="PR00457">
    <property type="entry name" value="ANPEROXIDASE"/>
</dbReference>
<dbReference type="PANTHER" id="PTHR11475">
    <property type="entry name" value="OXIDASE/PEROXIDASE"/>
    <property type="match status" value="1"/>
</dbReference>
<feature type="binding site" description="axial binding residue" evidence="4">
    <location>
        <position position="413"/>
    </location>
    <ligand>
        <name>heme b</name>
        <dbReference type="ChEBI" id="CHEBI:60344"/>
    </ligand>
    <ligandPart>
        <name>Fe</name>
        <dbReference type="ChEBI" id="CHEBI:18248"/>
    </ligandPart>
</feature>
<dbReference type="EMBL" id="VSWD01000001">
    <property type="protein sequence ID" value="KAK3108811.1"/>
    <property type="molecule type" value="Genomic_DNA"/>
</dbReference>
<gene>
    <name evidence="6" type="ORF">FSP39_016211</name>
</gene>
<evidence type="ECO:0000256" key="3">
    <source>
        <dbReference type="ARBA" id="ARBA00023180"/>
    </source>
</evidence>
<dbReference type="CDD" id="cd09823">
    <property type="entry name" value="peroxinectin_like"/>
    <property type="match status" value="1"/>
</dbReference>
<organism evidence="6 7">
    <name type="scientific">Pinctada imbricata</name>
    <name type="common">Atlantic pearl-oyster</name>
    <name type="synonym">Pinctada martensii</name>
    <dbReference type="NCBI Taxonomy" id="66713"/>
    <lineage>
        <taxon>Eukaryota</taxon>
        <taxon>Metazoa</taxon>
        <taxon>Spiralia</taxon>
        <taxon>Lophotrochozoa</taxon>
        <taxon>Mollusca</taxon>
        <taxon>Bivalvia</taxon>
        <taxon>Autobranchia</taxon>
        <taxon>Pteriomorphia</taxon>
        <taxon>Pterioida</taxon>
        <taxon>Pterioidea</taxon>
        <taxon>Pteriidae</taxon>
        <taxon>Pinctada</taxon>
    </lineage>
</organism>
<name>A0AA88YMT4_PINIB</name>
<evidence type="ECO:0000313" key="7">
    <source>
        <dbReference type="Proteomes" id="UP001186944"/>
    </source>
</evidence>
<dbReference type="Gene3D" id="1.10.640.10">
    <property type="entry name" value="Haem peroxidase domain superfamily, animal type"/>
    <property type="match status" value="1"/>
</dbReference>
<keyword evidence="7" id="KW-1185">Reference proteome</keyword>
<protein>
    <submittedName>
        <fullName evidence="6">Uncharacterized protein</fullName>
    </submittedName>
</protein>
<reference evidence="6" key="1">
    <citation type="submission" date="2019-08" db="EMBL/GenBank/DDBJ databases">
        <title>The improved chromosome-level genome for the pearl oyster Pinctada fucata martensii using PacBio sequencing and Hi-C.</title>
        <authorList>
            <person name="Zheng Z."/>
        </authorList>
    </citation>
    <scope>NUCLEOTIDE SEQUENCE</scope>
    <source>
        <strain evidence="6">ZZ-2019</strain>
        <tissue evidence="6">Adductor muscle</tissue>
    </source>
</reference>
<keyword evidence="3" id="KW-0325">Glycoprotein</keyword>
<dbReference type="GO" id="GO:0005576">
    <property type="term" value="C:extracellular region"/>
    <property type="evidence" value="ECO:0007669"/>
    <property type="project" value="UniProtKB-SubCell"/>
</dbReference>
<keyword evidence="4" id="KW-0408">Iron</keyword>
<keyword evidence="5" id="KW-0472">Membrane</keyword>
<evidence type="ECO:0000256" key="4">
    <source>
        <dbReference type="PIRSR" id="PIRSR619791-2"/>
    </source>
</evidence>
<evidence type="ECO:0000313" key="6">
    <source>
        <dbReference type="EMBL" id="KAK3108811.1"/>
    </source>
</evidence>
<dbReference type="GO" id="GO:0004601">
    <property type="term" value="F:peroxidase activity"/>
    <property type="evidence" value="ECO:0007669"/>
    <property type="project" value="InterPro"/>
</dbReference>
<dbReference type="PANTHER" id="PTHR11475:SF4">
    <property type="entry name" value="CHORION PEROXIDASE"/>
    <property type="match status" value="1"/>
</dbReference>
<proteinExistence type="predicted"/>
<evidence type="ECO:0000256" key="1">
    <source>
        <dbReference type="ARBA" id="ARBA00004613"/>
    </source>
</evidence>
<keyword evidence="4" id="KW-0349">Heme</keyword>
<dbReference type="AlphaFoldDB" id="A0AA88YMT4"/>
<dbReference type="InterPro" id="IPR010255">
    <property type="entry name" value="Haem_peroxidase_sf"/>
</dbReference>
<dbReference type="SUPFAM" id="SSF48113">
    <property type="entry name" value="Heme-dependent peroxidases"/>
    <property type="match status" value="1"/>
</dbReference>
<dbReference type="Pfam" id="PF03098">
    <property type="entry name" value="An_peroxidase"/>
    <property type="match status" value="1"/>
</dbReference>
<accession>A0AA88YMT4</accession>
<dbReference type="Proteomes" id="UP001186944">
    <property type="component" value="Unassembled WGS sequence"/>
</dbReference>
<keyword evidence="5" id="KW-1133">Transmembrane helix</keyword>
<dbReference type="GO" id="GO:0020037">
    <property type="term" value="F:heme binding"/>
    <property type="evidence" value="ECO:0007669"/>
    <property type="project" value="InterPro"/>
</dbReference>
<keyword evidence="2" id="KW-0964">Secreted</keyword>
<comment type="caution">
    <text evidence="6">The sequence shown here is derived from an EMBL/GenBank/DDBJ whole genome shotgun (WGS) entry which is preliminary data.</text>
</comment>
<dbReference type="GO" id="GO:0006979">
    <property type="term" value="P:response to oxidative stress"/>
    <property type="evidence" value="ECO:0007669"/>
    <property type="project" value="InterPro"/>
</dbReference>
<dbReference type="InterPro" id="IPR019791">
    <property type="entry name" value="Haem_peroxidase_animal"/>
</dbReference>
<evidence type="ECO:0000256" key="2">
    <source>
        <dbReference type="ARBA" id="ARBA00022525"/>
    </source>
</evidence>
<sequence>MGNRCRLWTAICHASSKWCGYPGLRAHNPLTSPITQRSRRTYNCGVKQPPHYLNMVRNLRLCLFLGTMLFVTMVTALTPFPDEFSADRQLQLFASETDEALLIDKQSQDILSAEAKLFKHRLPILTRMRIKKEFMKLSIDKCPYRTAKGGSSCPKDKYRTYDGSCNNLAHPEWGKSFTPQARYLPAKYDDGFNSSRIRSVNGGALPSPRVISNNVFSSRRPPLHPSQSIMVMAWGQFLDHDVVKTPQSTGAREQINSITSYIDASNVYGSTKGEADKLREMRGGRMKVSSGDLLPDIGKPVCKPTGDGRVNVILNLGAHHILFVREHNRLVGKLAVKNPKWDDERLYQEARKIVAAYMQHFTYNEYLPVILGHKVMKDKKLPPVCSGKCNRYNSKVNPTVRNVFGVAAFRFGHSQITNVQALANSRGRIFKVRFTIEECFHDPGKLQKNKCKRACPGITNWMVNHKGGATDGLFDPGVRDKLFQTNQTSLDLVSLNIQRGRDHGIPSYTEWRKFLNLTVPSSFCDLNTKGSHTKQNAKLLSQTYSHVKDIDLFAGAMTEENLPGASVGPVFAGILSEQFLALKEGDRFWYENGHDGIGFNKDQINAIKRMTLAKILCENMKTRRIQKYVMMVPNRKNPRVRCSSLEDLDLTLWKEKDDHYRG</sequence>
<keyword evidence="5" id="KW-0812">Transmembrane</keyword>
<evidence type="ECO:0000256" key="5">
    <source>
        <dbReference type="SAM" id="Phobius"/>
    </source>
</evidence>
<feature type="transmembrane region" description="Helical" evidence="5">
    <location>
        <begin position="61"/>
        <end position="80"/>
    </location>
</feature>
<dbReference type="InterPro" id="IPR037120">
    <property type="entry name" value="Haem_peroxidase_sf_animal"/>
</dbReference>
<dbReference type="GO" id="GO:0046872">
    <property type="term" value="F:metal ion binding"/>
    <property type="evidence" value="ECO:0007669"/>
    <property type="project" value="UniProtKB-KW"/>
</dbReference>